<feature type="compositionally biased region" description="Polar residues" evidence="2">
    <location>
        <begin position="19"/>
        <end position="35"/>
    </location>
</feature>
<evidence type="ECO:0000313" key="4">
    <source>
        <dbReference type="Proteomes" id="UP000095283"/>
    </source>
</evidence>
<evidence type="ECO:0000313" key="5">
    <source>
        <dbReference type="WBParaSite" id="Hba_07671"/>
    </source>
</evidence>
<sequence>MKIKGASTTALQVVTQFTQNPRQTQRSNTLDNRVTTPRPMATNPALNNNCYNDDPCCDAWARQGECQQNSVYMNRYCRRSCRLCMNPSDSRGGTNITTIIYKYQAVMTDTSPALSGADKITALVGDSGWQKIVKHLVAGVT</sequence>
<keyword evidence="4" id="KW-1185">Reference proteome</keyword>
<dbReference type="PROSITE" id="PS51670">
    <property type="entry name" value="SHKT"/>
    <property type="match status" value="1"/>
</dbReference>
<reference evidence="5" key="1">
    <citation type="submission" date="2016-11" db="UniProtKB">
        <authorList>
            <consortium name="WormBaseParasite"/>
        </authorList>
    </citation>
    <scope>IDENTIFICATION</scope>
</reference>
<keyword evidence="1" id="KW-1015">Disulfide bond</keyword>
<evidence type="ECO:0000256" key="2">
    <source>
        <dbReference type="SAM" id="MobiDB-lite"/>
    </source>
</evidence>
<dbReference type="AlphaFoldDB" id="A0A1I7WR93"/>
<organism evidence="4 5">
    <name type="scientific">Heterorhabditis bacteriophora</name>
    <name type="common">Entomopathogenic nematode worm</name>
    <dbReference type="NCBI Taxonomy" id="37862"/>
    <lineage>
        <taxon>Eukaryota</taxon>
        <taxon>Metazoa</taxon>
        <taxon>Ecdysozoa</taxon>
        <taxon>Nematoda</taxon>
        <taxon>Chromadorea</taxon>
        <taxon>Rhabditida</taxon>
        <taxon>Rhabditina</taxon>
        <taxon>Rhabditomorpha</taxon>
        <taxon>Strongyloidea</taxon>
        <taxon>Heterorhabditidae</taxon>
        <taxon>Heterorhabditis</taxon>
    </lineage>
</organism>
<dbReference type="Pfam" id="PF01549">
    <property type="entry name" value="ShK"/>
    <property type="match status" value="1"/>
</dbReference>
<feature type="disulfide bond" evidence="1">
    <location>
        <begin position="50"/>
        <end position="84"/>
    </location>
</feature>
<comment type="caution">
    <text evidence="1">Lacks conserved residue(s) required for the propagation of feature annotation.</text>
</comment>
<evidence type="ECO:0000259" key="3">
    <source>
        <dbReference type="PROSITE" id="PS51670"/>
    </source>
</evidence>
<accession>A0A1I7WR93</accession>
<dbReference type="InterPro" id="IPR003582">
    <property type="entry name" value="ShKT_dom"/>
</dbReference>
<dbReference type="WBParaSite" id="Hba_07671">
    <property type="protein sequence ID" value="Hba_07671"/>
    <property type="gene ID" value="Hba_07671"/>
</dbReference>
<dbReference type="Proteomes" id="UP000095283">
    <property type="component" value="Unplaced"/>
</dbReference>
<evidence type="ECO:0000256" key="1">
    <source>
        <dbReference type="PROSITE-ProRule" id="PRU01005"/>
    </source>
</evidence>
<protein>
    <submittedName>
        <fullName evidence="5">ShKT domain-containing protein</fullName>
    </submittedName>
</protein>
<dbReference type="SMART" id="SM00254">
    <property type="entry name" value="ShKT"/>
    <property type="match status" value="1"/>
</dbReference>
<proteinExistence type="predicted"/>
<name>A0A1I7WR93_HETBA</name>
<feature type="region of interest" description="Disordered" evidence="2">
    <location>
        <begin position="19"/>
        <end position="41"/>
    </location>
</feature>
<feature type="domain" description="ShKT" evidence="3">
    <location>
        <begin position="50"/>
        <end position="84"/>
    </location>
</feature>